<evidence type="ECO:0008006" key="3">
    <source>
        <dbReference type="Google" id="ProtNLM"/>
    </source>
</evidence>
<feature type="region of interest" description="Disordered" evidence="1">
    <location>
        <begin position="276"/>
        <end position="299"/>
    </location>
</feature>
<dbReference type="AlphaFoldDB" id="A0A1X7TTA4"/>
<dbReference type="SUPFAM" id="SSF48295">
    <property type="entry name" value="TrpR-like"/>
    <property type="match status" value="1"/>
</dbReference>
<protein>
    <recommendedName>
        <fullName evidence="3">DDE-1 domain-containing protein</fullName>
    </recommendedName>
</protein>
<evidence type="ECO:0000313" key="2">
    <source>
        <dbReference type="EnsemblMetazoa" id="Aqu2.1.18472_001"/>
    </source>
</evidence>
<proteinExistence type="predicted"/>
<dbReference type="GO" id="GO:0043565">
    <property type="term" value="F:sequence-specific DNA binding"/>
    <property type="evidence" value="ECO:0007669"/>
    <property type="project" value="InterPro"/>
</dbReference>
<dbReference type="InParanoid" id="A0A1X7TTA4"/>
<accession>A0A1X7TTA4</accession>
<name>A0A1X7TTA4_AMPQE</name>
<dbReference type="EnsemblMetazoa" id="Aqu2.1.18472_001">
    <property type="protein sequence ID" value="Aqu2.1.18472_001"/>
    <property type="gene ID" value="Aqu2.1.18472"/>
</dbReference>
<sequence>MEEKEAAAVMDNAVATVAVALVQSTLMPGSGPFIRTRKSYTREEKLKLVTFYHKNSENMYQNCKRFQLNNRTVKRWVTNEKAIKESKKRRKRIMFERQAEHPGMEQKLYKEYKELRKKGLKVKRWWFMLRAKAILEDFKPDDSTYADTGDKTIWIRGGAAGLDKRQCKTQLTVFADGEPGVKLLLRFIGTGTMFESLFSSSPRRDERLDDYVNRTITARERRILFTKWVGQAWEEVSFKKEMIKRSFIKAGIAVAINGSQDDEINIEGLENYQVDVSDDESSDDPFLESDGNEDTQDSD</sequence>
<dbReference type="InterPro" id="IPR010921">
    <property type="entry name" value="Trp_repressor/repl_initiator"/>
</dbReference>
<evidence type="ECO:0000256" key="1">
    <source>
        <dbReference type="SAM" id="MobiDB-lite"/>
    </source>
</evidence>
<reference evidence="2" key="1">
    <citation type="submission" date="2017-05" db="UniProtKB">
        <authorList>
            <consortium name="EnsemblMetazoa"/>
        </authorList>
    </citation>
    <scope>IDENTIFICATION</scope>
</reference>
<dbReference type="Gene3D" id="1.10.10.60">
    <property type="entry name" value="Homeodomain-like"/>
    <property type="match status" value="1"/>
</dbReference>
<organism evidence="2">
    <name type="scientific">Amphimedon queenslandica</name>
    <name type="common">Sponge</name>
    <dbReference type="NCBI Taxonomy" id="400682"/>
    <lineage>
        <taxon>Eukaryota</taxon>
        <taxon>Metazoa</taxon>
        <taxon>Porifera</taxon>
        <taxon>Demospongiae</taxon>
        <taxon>Heteroscleromorpha</taxon>
        <taxon>Haplosclerida</taxon>
        <taxon>Niphatidae</taxon>
        <taxon>Amphimedon</taxon>
    </lineage>
</organism>